<keyword evidence="4 7" id="KW-0833">Ubl conjugation pathway</keyword>
<evidence type="ECO:0000256" key="6">
    <source>
        <dbReference type="ARBA" id="ARBA00022807"/>
    </source>
</evidence>
<evidence type="ECO:0000256" key="1">
    <source>
        <dbReference type="ARBA" id="ARBA00000707"/>
    </source>
</evidence>
<organism evidence="11 12">
    <name type="scientific">Acaulospora morrowiae</name>
    <dbReference type="NCBI Taxonomy" id="94023"/>
    <lineage>
        <taxon>Eukaryota</taxon>
        <taxon>Fungi</taxon>
        <taxon>Fungi incertae sedis</taxon>
        <taxon>Mucoromycota</taxon>
        <taxon>Glomeromycotina</taxon>
        <taxon>Glomeromycetes</taxon>
        <taxon>Diversisporales</taxon>
        <taxon>Acaulosporaceae</taxon>
        <taxon>Acaulospora</taxon>
    </lineage>
</organism>
<evidence type="ECO:0000313" key="11">
    <source>
        <dbReference type="EMBL" id="CAG8523744.1"/>
    </source>
</evidence>
<evidence type="ECO:0000256" key="2">
    <source>
        <dbReference type="ARBA" id="ARBA00009085"/>
    </source>
</evidence>
<dbReference type="InterPro" id="IPR001763">
    <property type="entry name" value="Rhodanese-like_dom"/>
</dbReference>
<dbReference type="PANTHER" id="PTHR21646">
    <property type="entry name" value="UBIQUITIN CARBOXYL-TERMINAL HYDROLASE"/>
    <property type="match status" value="1"/>
</dbReference>
<evidence type="ECO:0000256" key="5">
    <source>
        <dbReference type="ARBA" id="ARBA00022801"/>
    </source>
</evidence>
<dbReference type="EMBL" id="CAJVPV010002332">
    <property type="protein sequence ID" value="CAG8523744.1"/>
    <property type="molecule type" value="Genomic_DNA"/>
</dbReference>
<dbReference type="SMART" id="SM00450">
    <property type="entry name" value="RHOD"/>
    <property type="match status" value="1"/>
</dbReference>
<feature type="region of interest" description="Disordered" evidence="8">
    <location>
        <begin position="366"/>
        <end position="385"/>
    </location>
</feature>
<dbReference type="PROSITE" id="PS50206">
    <property type="entry name" value="RHODANESE_3"/>
    <property type="match status" value="1"/>
</dbReference>
<evidence type="ECO:0000313" key="12">
    <source>
        <dbReference type="Proteomes" id="UP000789342"/>
    </source>
</evidence>
<keyword evidence="5 7" id="KW-0378">Hydrolase</keyword>
<dbReference type="PROSITE" id="PS00972">
    <property type="entry name" value="USP_1"/>
    <property type="match status" value="1"/>
</dbReference>
<accession>A0A9N9AB38</accession>
<dbReference type="CDD" id="cd02674">
    <property type="entry name" value="Peptidase_C19R"/>
    <property type="match status" value="1"/>
</dbReference>
<dbReference type="PROSITE" id="PS50235">
    <property type="entry name" value="USP_3"/>
    <property type="match status" value="1"/>
</dbReference>
<keyword evidence="3 7" id="KW-0645">Protease</keyword>
<dbReference type="SUPFAM" id="SSF54001">
    <property type="entry name" value="Cysteine proteinases"/>
    <property type="match status" value="1"/>
</dbReference>
<dbReference type="Gene3D" id="3.90.70.10">
    <property type="entry name" value="Cysteine proteinases"/>
    <property type="match status" value="1"/>
</dbReference>
<feature type="domain" description="Rhodanese" evidence="9">
    <location>
        <begin position="135"/>
        <end position="256"/>
    </location>
</feature>
<feature type="compositionally biased region" description="Polar residues" evidence="8">
    <location>
        <begin position="366"/>
        <end position="375"/>
    </location>
</feature>
<dbReference type="PANTHER" id="PTHR21646:SF95">
    <property type="entry name" value="UBIQUITIN CARBOXYL-TERMINAL HYDROLASE 4-RELATED"/>
    <property type="match status" value="1"/>
</dbReference>
<dbReference type="EC" id="3.4.19.12" evidence="7"/>
<feature type="region of interest" description="Disordered" evidence="8">
    <location>
        <begin position="406"/>
        <end position="490"/>
    </location>
</feature>
<reference evidence="11" key="1">
    <citation type="submission" date="2021-06" db="EMBL/GenBank/DDBJ databases">
        <authorList>
            <person name="Kallberg Y."/>
            <person name="Tangrot J."/>
            <person name="Rosling A."/>
        </authorList>
    </citation>
    <scope>NUCLEOTIDE SEQUENCE</scope>
    <source>
        <strain evidence="11">CL551</strain>
    </source>
</reference>
<comment type="similarity">
    <text evidence="2 7">Belongs to the peptidase C19 family.</text>
</comment>
<dbReference type="PROSITE" id="PS00973">
    <property type="entry name" value="USP_2"/>
    <property type="match status" value="1"/>
</dbReference>
<dbReference type="OrthoDB" id="292964at2759"/>
<comment type="caution">
    <text evidence="11">The sequence shown here is derived from an EMBL/GenBank/DDBJ whole genome shotgun (WGS) entry which is preliminary data.</text>
</comment>
<evidence type="ECO:0000259" key="10">
    <source>
        <dbReference type="PROSITE" id="PS50235"/>
    </source>
</evidence>
<keyword evidence="6 7" id="KW-0788">Thiol protease</keyword>
<feature type="region of interest" description="Disordered" evidence="8">
    <location>
        <begin position="309"/>
        <end position="330"/>
    </location>
</feature>
<dbReference type="InterPro" id="IPR036873">
    <property type="entry name" value="Rhodanese-like_dom_sf"/>
</dbReference>
<name>A0A9N9AB38_9GLOM</name>
<dbReference type="Pfam" id="PF00443">
    <property type="entry name" value="UCH"/>
    <property type="match status" value="1"/>
</dbReference>
<evidence type="ECO:0000259" key="9">
    <source>
        <dbReference type="PROSITE" id="PS50206"/>
    </source>
</evidence>
<evidence type="ECO:0000256" key="4">
    <source>
        <dbReference type="ARBA" id="ARBA00022786"/>
    </source>
</evidence>
<dbReference type="InterPro" id="IPR001394">
    <property type="entry name" value="Peptidase_C19_UCH"/>
</dbReference>
<comment type="catalytic activity">
    <reaction evidence="1 7">
        <text>Thiol-dependent hydrolysis of ester, thioester, amide, peptide and isopeptide bonds formed by the C-terminal Gly of ubiquitin (a 76-residue protein attached to proteins as an intracellular targeting signal).</text>
        <dbReference type="EC" id="3.4.19.12"/>
    </reaction>
</comment>
<dbReference type="InterPro" id="IPR028889">
    <property type="entry name" value="USP"/>
</dbReference>
<dbReference type="InterPro" id="IPR018200">
    <property type="entry name" value="USP_CS"/>
</dbReference>
<evidence type="ECO:0000256" key="7">
    <source>
        <dbReference type="RuleBase" id="RU366025"/>
    </source>
</evidence>
<dbReference type="Pfam" id="PF00581">
    <property type="entry name" value="Rhodanese"/>
    <property type="match status" value="1"/>
</dbReference>
<feature type="compositionally biased region" description="Low complexity" evidence="8">
    <location>
        <begin position="406"/>
        <end position="446"/>
    </location>
</feature>
<evidence type="ECO:0000256" key="8">
    <source>
        <dbReference type="SAM" id="MobiDB-lite"/>
    </source>
</evidence>
<keyword evidence="12" id="KW-1185">Reference proteome</keyword>
<dbReference type="Gene3D" id="3.40.250.10">
    <property type="entry name" value="Rhodanese-like domain"/>
    <property type="match status" value="1"/>
</dbReference>
<feature type="compositionally biased region" description="Basic and acidic residues" evidence="8">
    <location>
        <begin position="314"/>
        <end position="328"/>
    </location>
</feature>
<dbReference type="GO" id="GO:0004843">
    <property type="term" value="F:cysteine-type deubiquitinase activity"/>
    <property type="evidence" value="ECO:0007669"/>
    <property type="project" value="UniProtKB-UniRule"/>
</dbReference>
<dbReference type="GO" id="GO:0016579">
    <property type="term" value="P:protein deubiquitination"/>
    <property type="evidence" value="ECO:0007669"/>
    <property type="project" value="InterPro"/>
</dbReference>
<dbReference type="InterPro" id="IPR050185">
    <property type="entry name" value="Ub_carboxyl-term_hydrolase"/>
</dbReference>
<dbReference type="InterPro" id="IPR038765">
    <property type="entry name" value="Papain-like_cys_pep_sf"/>
</dbReference>
<feature type="domain" description="USP" evidence="10">
    <location>
        <begin position="607"/>
        <end position="970"/>
    </location>
</feature>
<protein>
    <recommendedName>
        <fullName evidence="7">Ubiquitin carboxyl-terminal hydrolase</fullName>
        <ecNumber evidence="7">3.4.19.12</ecNumber>
    </recommendedName>
</protein>
<dbReference type="Proteomes" id="UP000789342">
    <property type="component" value="Unassembled WGS sequence"/>
</dbReference>
<feature type="compositionally biased region" description="Low complexity" evidence="8">
    <location>
        <begin position="453"/>
        <end position="480"/>
    </location>
</feature>
<gene>
    <name evidence="11" type="ORF">AMORRO_LOCUS4334</name>
</gene>
<sequence length="970" mass="109870">MKKFFEKEKPTGKNKNVEKILQVKEDIKDQVENAQMSPSYKILQSSPIQIPLRSETPLSPSYILGNNISHKKSTSELNITVVPFNNTPEKDNGFLSFDITPRTPLTQKKSPLRDFPFSESIQAFQLHKFLNETENPPRILILDVRPRAEFEEGHIKAKDIVCLEPSFLMDEISSIEIEEKLLSYSGHEMILFANRHTFDLVVFHDKNSDSIHDKNVMKNLFESIYVNEYKKQLTRNPVLLSGGFNAWLHLAGEVGVERNVNRKRAEGIEREYISTERKDSRDKSKRNGLIILNESPYWLDPIGDLKHLSSSPTRQEDLDNIDRSDATDSSRVPYKQSYIDFYTQPSDFPIESKTRLDYSTNQEINDVHDNSSTAHKPTGSLPSALESLKPPQALSMLSLSLKPSRSLPIVSSSNTSDAALNTSNTSSNTSNAPSNISSNVPSNISPNRPPNILPNISPSIMSSSMPSSMPSNIPISGSPSDTNKRKVTRSGVTLERRRTIFDHPYHGFSEVKNPEYSTSIPRPFIRSQLSRVSPKKSISEISAFVPNPQSNEISNKNFAATALYPPNNINMRTAVQYRSDTVPMQNNRYFPTSESSFSQFGFGIGITGLKNLGNTCFMNSVIQCLSGTIPFSRYFLNGSYKRHINKVNPFGTKGVLAEAFAELIRSMWSGTYTFVSPITLKEAIGHFAPQFSGSDQQDSQEFLAFLLDGLHEDLNVIKKRQTFRELTEKEEQLMESLPTQISSEIEWERYLTRNSSVVVSLFQGQFRSQLMCLTCKKTSTSYNTFMYLSLPIPAKREGESVNLDMCLQHFTKEEILEGDDAWHCPNCKICRRATKQLTISRLPDVLLIHLKRFSFNGPFRDKLETMVDFPIWNLDLTAYVPPPIPPSNPLSRYRHKINIPGSGRLNNLQQTGPFVYDLYAISNHYGGLNGGHYTACIRNGYRHEWNNYDDSRVSLCDVRNIKVLFFTLVS</sequence>
<dbReference type="CDD" id="cd00158">
    <property type="entry name" value="RHOD"/>
    <property type="match status" value="1"/>
</dbReference>
<evidence type="ECO:0000256" key="3">
    <source>
        <dbReference type="ARBA" id="ARBA00022670"/>
    </source>
</evidence>
<dbReference type="AlphaFoldDB" id="A0A9N9AB38"/>
<dbReference type="GO" id="GO:0006508">
    <property type="term" value="P:proteolysis"/>
    <property type="evidence" value="ECO:0007669"/>
    <property type="project" value="UniProtKB-KW"/>
</dbReference>
<dbReference type="SUPFAM" id="SSF52821">
    <property type="entry name" value="Rhodanese/Cell cycle control phosphatase"/>
    <property type="match status" value="1"/>
</dbReference>
<proteinExistence type="inferred from homology"/>